<dbReference type="EMBL" id="KZ987762">
    <property type="protein sequence ID" value="RKP15059.1"/>
    <property type="molecule type" value="Genomic_DNA"/>
</dbReference>
<comment type="subcellular location">
    <subcellularLocation>
        <location evidence="2">Mitochondrion inner membrane</location>
        <topology evidence="2">Single-pass membrane protein</topology>
        <orientation evidence="2">Matrix side</orientation>
    </subcellularLocation>
</comment>
<keyword evidence="7 13" id="KW-0812">Transmembrane</keyword>
<keyword evidence="12 13" id="KW-0472">Membrane</keyword>
<evidence type="ECO:0000256" key="12">
    <source>
        <dbReference type="ARBA" id="ARBA00023136"/>
    </source>
</evidence>
<proteinExistence type="inferred from homology"/>
<evidence type="ECO:0000256" key="6">
    <source>
        <dbReference type="ARBA" id="ARBA00022660"/>
    </source>
</evidence>
<reference evidence="15" key="1">
    <citation type="journal article" date="2018" name="Nat. Microbiol.">
        <title>Leveraging single-cell genomics to expand the fungal tree of life.</title>
        <authorList>
            <person name="Ahrendt S.R."/>
            <person name="Quandt C.A."/>
            <person name="Ciobanu D."/>
            <person name="Clum A."/>
            <person name="Salamov A."/>
            <person name="Andreopoulos B."/>
            <person name="Cheng J.F."/>
            <person name="Woyke T."/>
            <person name="Pelin A."/>
            <person name="Henrissat B."/>
            <person name="Reynolds N.K."/>
            <person name="Benny G.L."/>
            <person name="Smith M.E."/>
            <person name="James T.Y."/>
            <person name="Grigoriev I.V."/>
        </authorList>
    </citation>
    <scope>NUCLEOTIDE SEQUENCE [LARGE SCALE GENOMIC DNA]</scope>
</reference>
<keyword evidence="10 13" id="KW-1133">Transmembrane helix</keyword>
<evidence type="ECO:0000256" key="10">
    <source>
        <dbReference type="ARBA" id="ARBA00022989"/>
    </source>
</evidence>
<keyword evidence="5" id="KW-0813">Transport</keyword>
<evidence type="ECO:0000256" key="3">
    <source>
        <dbReference type="ARBA" id="ARBA00009960"/>
    </source>
</evidence>
<feature type="transmembrane region" description="Helical" evidence="13">
    <location>
        <begin position="7"/>
        <end position="27"/>
    </location>
</feature>
<comment type="function">
    <text evidence="1">Accessory subunit of the mitochondrial membrane respiratory chain NADH dehydrogenase (Complex I), that is believed not to be involved in catalysis. Complex I functions in the transfer of electrons from NADH to the respiratory chain. The immediate electron acceptor for the enzyme is believed to be ubiquinone.</text>
</comment>
<keyword evidence="11" id="KW-0496">Mitochondrion</keyword>
<keyword evidence="15" id="KW-1185">Reference proteome</keyword>
<evidence type="ECO:0000313" key="14">
    <source>
        <dbReference type="EMBL" id="RKP15059.1"/>
    </source>
</evidence>
<dbReference type="Proteomes" id="UP000267251">
    <property type="component" value="Unassembled WGS sequence"/>
</dbReference>
<evidence type="ECO:0000313" key="15">
    <source>
        <dbReference type="Proteomes" id="UP000267251"/>
    </source>
</evidence>
<evidence type="ECO:0000256" key="2">
    <source>
        <dbReference type="ARBA" id="ARBA00004298"/>
    </source>
</evidence>
<dbReference type="Pfam" id="PF15879">
    <property type="entry name" value="MWFE"/>
    <property type="match status" value="1"/>
</dbReference>
<evidence type="ECO:0000256" key="1">
    <source>
        <dbReference type="ARBA" id="ARBA00003195"/>
    </source>
</evidence>
<comment type="similarity">
    <text evidence="3">Belongs to the complex I NDUFA1 subunit family.</text>
</comment>
<sequence>MPVPFEALLPLGIITGLMGVTGVLLNLSKKSRNDGLNPRYNVDTWDRLMMQRDKRLTGLERKQQADIVAPKEFATNSIRYMEYTGAFKSRY</sequence>
<name>A0A4V1IYM3_9FUNG</name>
<dbReference type="OrthoDB" id="1920692at2759"/>
<keyword evidence="6" id="KW-0679">Respiratory chain</keyword>
<protein>
    <recommendedName>
        <fullName evidence="4">NADH dehydrogenase [ubiquinone] 1 alpha subcomplex subunit 1</fullName>
    </recommendedName>
</protein>
<gene>
    <name evidence="14" type="ORF">BJ684DRAFT_7633</name>
</gene>
<dbReference type="AlphaFoldDB" id="A0A4V1IYM3"/>
<dbReference type="InterPro" id="IPR017384">
    <property type="entry name" value="NADH_Ub_cplx-1_asu_su-1"/>
</dbReference>
<organism evidence="14 15">
    <name type="scientific">Piptocephalis cylindrospora</name>
    <dbReference type="NCBI Taxonomy" id="1907219"/>
    <lineage>
        <taxon>Eukaryota</taxon>
        <taxon>Fungi</taxon>
        <taxon>Fungi incertae sedis</taxon>
        <taxon>Zoopagomycota</taxon>
        <taxon>Zoopagomycotina</taxon>
        <taxon>Zoopagomycetes</taxon>
        <taxon>Zoopagales</taxon>
        <taxon>Piptocephalidaceae</taxon>
        <taxon>Piptocephalis</taxon>
    </lineage>
</organism>
<dbReference type="PANTHER" id="PTHR17098">
    <property type="entry name" value="NADH-UBIQUINONE OXIDOREDUCTASE MWFE SUBUNIT"/>
    <property type="match status" value="1"/>
</dbReference>
<keyword evidence="8" id="KW-0999">Mitochondrion inner membrane</keyword>
<dbReference type="GO" id="GO:0005743">
    <property type="term" value="C:mitochondrial inner membrane"/>
    <property type="evidence" value="ECO:0007669"/>
    <property type="project" value="UniProtKB-SubCell"/>
</dbReference>
<evidence type="ECO:0000256" key="9">
    <source>
        <dbReference type="ARBA" id="ARBA00022982"/>
    </source>
</evidence>
<dbReference type="PANTHER" id="PTHR17098:SF2">
    <property type="entry name" value="NADH DEHYDROGENASE [UBIQUINONE] 1 ALPHA SUBCOMPLEX SUBUNIT 1"/>
    <property type="match status" value="1"/>
</dbReference>
<accession>A0A4V1IYM3</accession>
<keyword evidence="9" id="KW-0249">Electron transport</keyword>
<evidence type="ECO:0000256" key="8">
    <source>
        <dbReference type="ARBA" id="ARBA00022792"/>
    </source>
</evidence>
<evidence type="ECO:0000256" key="11">
    <source>
        <dbReference type="ARBA" id="ARBA00023128"/>
    </source>
</evidence>
<evidence type="ECO:0000256" key="4">
    <source>
        <dbReference type="ARBA" id="ARBA00016392"/>
    </source>
</evidence>
<evidence type="ECO:0000256" key="7">
    <source>
        <dbReference type="ARBA" id="ARBA00022692"/>
    </source>
</evidence>
<evidence type="ECO:0000256" key="13">
    <source>
        <dbReference type="SAM" id="Phobius"/>
    </source>
</evidence>
<evidence type="ECO:0000256" key="5">
    <source>
        <dbReference type="ARBA" id="ARBA00022448"/>
    </source>
</evidence>